<dbReference type="PRINTS" id="PR01157">
    <property type="entry name" value="P2YPURNOCPTR"/>
</dbReference>
<evidence type="ECO:0000256" key="6">
    <source>
        <dbReference type="ARBA" id="ARBA00023136"/>
    </source>
</evidence>
<evidence type="ECO:0000313" key="12">
    <source>
        <dbReference type="RefSeq" id="XP_030646381.1"/>
    </source>
</evidence>
<evidence type="ECO:0000256" key="1">
    <source>
        <dbReference type="ARBA" id="ARBA00004651"/>
    </source>
</evidence>
<dbReference type="GO" id="GO:0007200">
    <property type="term" value="P:phospholipase C-activating G protein-coupled receptor signaling pathway"/>
    <property type="evidence" value="ECO:0007669"/>
    <property type="project" value="TreeGrafter"/>
</dbReference>
<dbReference type="Gene3D" id="1.20.1070.10">
    <property type="entry name" value="Rhodopsin 7-helix transmembrane proteins"/>
    <property type="match status" value="1"/>
</dbReference>
<feature type="transmembrane region" description="Helical" evidence="10">
    <location>
        <begin position="29"/>
        <end position="51"/>
    </location>
</feature>
<comment type="similarity">
    <text evidence="9">Belongs to the G-protein coupled receptor 1 family.</text>
</comment>
<evidence type="ECO:0000256" key="3">
    <source>
        <dbReference type="ARBA" id="ARBA00022692"/>
    </source>
</evidence>
<keyword evidence="5 9" id="KW-0297">G-protein coupled receptor</keyword>
<proteinExistence type="inferred from homology"/>
<keyword evidence="8 9" id="KW-0807">Transducer</keyword>
<evidence type="ECO:0000256" key="9">
    <source>
        <dbReference type="RuleBase" id="RU000688"/>
    </source>
</evidence>
<accession>A0A6J2WRG6</accession>
<dbReference type="PANTHER" id="PTHR24231:SF2">
    <property type="entry name" value="P2Y PURINOCEPTOR 1"/>
    <property type="match status" value="1"/>
</dbReference>
<dbReference type="Proteomes" id="UP000504632">
    <property type="component" value="Chromosome 13"/>
</dbReference>
<evidence type="ECO:0000256" key="7">
    <source>
        <dbReference type="ARBA" id="ARBA00023170"/>
    </source>
</evidence>
<keyword evidence="2" id="KW-1003">Cell membrane</keyword>
<reference evidence="12" key="1">
    <citation type="submission" date="2025-08" db="UniProtKB">
        <authorList>
            <consortium name="RefSeq"/>
        </authorList>
    </citation>
    <scope>IDENTIFICATION</scope>
</reference>
<dbReference type="GO" id="GO:0045031">
    <property type="term" value="F:G protein-coupled ATP receptor activity"/>
    <property type="evidence" value="ECO:0007669"/>
    <property type="project" value="TreeGrafter"/>
</dbReference>
<evidence type="ECO:0000256" key="2">
    <source>
        <dbReference type="ARBA" id="ARBA00022475"/>
    </source>
</evidence>
<dbReference type="PRINTS" id="PR00237">
    <property type="entry name" value="GPCRRHODOPSN"/>
</dbReference>
<feature type="transmembrane region" description="Helical" evidence="10">
    <location>
        <begin position="105"/>
        <end position="123"/>
    </location>
</feature>
<gene>
    <name evidence="12" type="primary">LOC115826640</name>
</gene>
<dbReference type="GeneID" id="115826640"/>
<evidence type="ECO:0000256" key="5">
    <source>
        <dbReference type="ARBA" id="ARBA00023040"/>
    </source>
</evidence>
<evidence type="ECO:0000313" key="11">
    <source>
        <dbReference type="Proteomes" id="UP000504632"/>
    </source>
</evidence>
<dbReference type="GO" id="GO:0031686">
    <property type="term" value="F:A1 adenosine receptor binding"/>
    <property type="evidence" value="ECO:0007669"/>
    <property type="project" value="TreeGrafter"/>
</dbReference>
<keyword evidence="11" id="KW-1185">Reference proteome</keyword>
<dbReference type="CDD" id="cd14982">
    <property type="entry name" value="7tmA_purinoceptor-like"/>
    <property type="match status" value="1"/>
</dbReference>
<dbReference type="PROSITE" id="PS00237">
    <property type="entry name" value="G_PROTEIN_RECEP_F1_1"/>
    <property type="match status" value="1"/>
</dbReference>
<dbReference type="GO" id="GO:0005886">
    <property type="term" value="C:plasma membrane"/>
    <property type="evidence" value="ECO:0007669"/>
    <property type="project" value="UniProtKB-SubCell"/>
</dbReference>
<dbReference type="Pfam" id="PF00001">
    <property type="entry name" value="7tm_1"/>
    <property type="match status" value="1"/>
</dbReference>
<keyword evidence="6 10" id="KW-0472">Membrane</keyword>
<organism evidence="11 12">
    <name type="scientific">Chanos chanos</name>
    <name type="common">Milkfish</name>
    <name type="synonym">Mugil chanos</name>
    <dbReference type="NCBI Taxonomy" id="29144"/>
    <lineage>
        <taxon>Eukaryota</taxon>
        <taxon>Metazoa</taxon>
        <taxon>Chordata</taxon>
        <taxon>Craniata</taxon>
        <taxon>Vertebrata</taxon>
        <taxon>Euteleostomi</taxon>
        <taxon>Actinopterygii</taxon>
        <taxon>Neopterygii</taxon>
        <taxon>Teleostei</taxon>
        <taxon>Ostariophysi</taxon>
        <taxon>Gonorynchiformes</taxon>
        <taxon>Chanidae</taxon>
        <taxon>Chanos</taxon>
    </lineage>
</organism>
<dbReference type="RefSeq" id="XP_030646381.1">
    <property type="nucleotide sequence ID" value="XM_030790521.1"/>
</dbReference>
<feature type="transmembrane region" description="Helical" evidence="10">
    <location>
        <begin position="192"/>
        <end position="215"/>
    </location>
</feature>
<evidence type="ECO:0000256" key="10">
    <source>
        <dbReference type="SAM" id="Phobius"/>
    </source>
</evidence>
<feature type="transmembrane region" description="Helical" evidence="10">
    <location>
        <begin position="236"/>
        <end position="254"/>
    </location>
</feature>
<sequence>MTDNKTEVPILCDLDAPGDELMRVAQMRVLTGFFLAVFILGLPLNLLSLWIPCRHLGRRNRSAIFLLNLAIADICWLLALPSLIQYHLSGLNWSLGLILCRTVRFLYHCYFYVSIAFVTCVSLDRYLVIVHPLHSATLLTHRHSSLLCLVIWLFSLVQSLPSFFLSVTQHCNQNNRTVCTSYIFLLGWRWSLAYSVVITCVSFLLPFGVITYCCLRSAAELRRRRGLRPRLRRLTRMLSAMILVFGLMYLPYHLSRNSVILMRARFPQTPSSWRLADAIFTLNMSVCSLSSCINPLFSCCIGPQFQREFQVAVAWMLEQCRKGTRNTVMPLRERDEETSGNSNVCRT</sequence>
<dbReference type="InParanoid" id="A0A6J2WRG6"/>
<feature type="transmembrane region" description="Helical" evidence="10">
    <location>
        <begin position="63"/>
        <end position="85"/>
    </location>
</feature>
<dbReference type="AlphaFoldDB" id="A0A6J2WRG6"/>
<name>A0A6J2WRG6_CHACN</name>
<evidence type="ECO:0000256" key="8">
    <source>
        <dbReference type="ARBA" id="ARBA00023224"/>
    </source>
</evidence>
<dbReference type="OrthoDB" id="9927220at2759"/>
<dbReference type="GO" id="GO:0005524">
    <property type="term" value="F:ATP binding"/>
    <property type="evidence" value="ECO:0007669"/>
    <property type="project" value="TreeGrafter"/>
</dbReference>
<keyword evidence="7 9" id="KW-0675">Receptor</keyword>
<evidence type="ECO:0000256" key="4">
    <source>
        <dbReference type="ARBA" id="ARBA00022989"/>
    </source>
</evidence>
<dbReference type="PANTHER" id="PTHR24231">
    <property type="entry name" value="PURINOCEPTOR-RELATED G-PROTEIN COUPLED RECEPTOR"/>
    <property type="match status" value="1"/>
</dbReference>
<dbReference type="GO" id="GO:0001621">
    <property type="term" value="F:G protein-coupled ADP receptor activity"/>
    <property type="evidence" value="ECO:0007669"/>
    <property type="project" value="TreeGrafter"/>
</dbReference>
<dbReference type="SUPFAM" id="SSF81321">
    <property type="entry name" value="Family A G protein-coupled receptor-like"/>
    <property type="match status" value="1"/>
</dbReference>
<comment type="subcellular location">
    <subcellularLocation>
        <location evidence="1">Cell membrane</location>
        <topology evidence="1">Multi-pass membrane protein</topology>
    </subcellularLocation>
</comment>
<keyword evidence="4 10" id="KW-1133">Transmembrane helix</keyword>
<feature type="transmembrane region" description="Helical" evidence="10">
    <location>
        <begin position="144"/>
        <end position="165"/>
    </location>
</feature>
<keyword evidence="3 9" id="KW-0812">Transmembrane</keyword>
<protein>
    <submittedName>
        <fullName evidence="12">P2Y purinoceptor 6-like</fullName>
    </submittedName>
</protein>
<dbReference type="InterPro" id="IPR000276">
    <property type="entry name" value="GPCR_Rhodpsn"/>
</dbReference>